<name>A0A2K8L0X3_9PROT</name>
<protein>
    <submittedName>
        <fullName evidence="1">Acyl-coenzyme A thioesterase PaaI, contains HGG motif</fullName>
    </submittedName>
</protein>
<keyword evidence="2" id="KW-1185">Reference proteome</keyword>
<dbReference type="SUPFAM" id="SSF54637">
    <property type="entry name" value="Thioesterase/thiol ester dehydrase-isomerase"/>
    <property type="match status" value="1"/>
</dbReference>
<dbReference type="Gene3D" id="3.10.129.10">
    <property type="entry name" value="Hotdog Thioesterase"/>
    <property type="match status" value="1"/>
</dbReference>
<dbReference type="AlphaFoldDB" id="A0A2K8L0X3"/>
<gene>
    <name evidence="1" type="ORF">Ga0123462_0086</name>
</gene>
<dbReference type="Pfam" id="PF14539">
    <property type="entry name" value="DUF4442"/>
    <property type="match status" value="1"/>
</dbReference>
<dbReference type="Proteomes" id="UP000231637">
    <property type="component" value="Chromosome"/>
</dbReference>
<evidence type="ECO:0000313" key="1">
    <source>
        <dbReference type="EMBL" id="ATX80965.1"/>
    </source>
</evidence>
<accession>A0A2K8L0X3</accession>
<dbReference type="InterPro" id="IPR027961">
    <property type="entry name" value="DUF4442"/>
</dbReference>
<dbReference type="KEGG" id="mfn:Ga0123462_0086"/>
<reference evidence="1 2" key="1">
    <citation type="submission" date="2016-12" db="EMBL/GenBank/DDBJ databases">
        <title>Isolation and genomic insights into novel planktonic Zetaproteobacteria from stratified waters of the Chesapeake Bay.</title>
        <authorList>
            <person name="McAllister S.M."/>
            <person name="Kato S."/>
            <person name="Chan C.S."/>
            <person name="Chiu B.K."/>
            <person name="Field E.K."/>
        </authorList>
    </citation>
    <scope>NUCLEOTIDE SEQUENCE [LARGE SCALE GENOMIC DNA]</scope>
    <source>
        <strain evidence="1 2">CP-8</strain>
    </source>
</reference>
<sequence length="168" mass="19392">MRRSNLHLLARLRFLSSRRRFELFPPFFLMRVKIEHLSEDWSSVRIRLPLNWVSANAAGNMFGGYQASLADPVPALACLKRFPGYRVATKKLEIDFVRVGNSDLTLHFDFDDGQFREIARELQESGRATPGFEMRFVREDGKVCTRILNTVAIRPKGYVAPIEHHDDN</sequence>
<organism evidence="1 2">
    <name type="scientific">Mariprofundus ferrinatatus</name>
    <dbReference type="NCBI Taxonomy" id="1921087"/>
    <lineage>
        <taxon>Bacteria</taxon>
        <taxon>Pseudomonadati</taxon>
        <taxon>Pseudomonadota</taxon>
        <taxon>Candidatius Mariprofundia</taxon>
        <taxon>Mariprofundales</taxon>
        <taxon>Mariprofundaceae</taxon>
        <taxon>Mariprofundus</taxon>
    </lineage>
</organism>
<dbReference type="RefSeq" id="WP_232726473.1">
    <property type="nucleotide sequence ID" value="NZ_CP018800.1"/>
</dbReference>
<dbReference type="InterPro" id="IPR029069">
    <property type="entry name" value="HotDog_dom_sf"/>
</dbReference>
<evidence type="ECO:0000313" key="2">
    <source>
        <dbReference type="Proteomes" id="UP000231637"/>
    </source>
</evidence>
<dbReference type="EMBL" id="CP018800">
    <property type="protein sequence ID" value="ATX80965.1"/>
    <property type="molecule type" value="Genomic_DNA"/>
</dbReference>
<proteinExistence type="predicted"/>